<dbReference type="PANTHER" id="PTHR10434">
    <property type="entry name" value="1-ACYL-SN-GLYCEROL-3-PHOSPHATE ACYLTRANSFERASE"/>
    <property type="match status" value="1"/>
</dbReference>
<dbReference type="InterPro" id="IPR002123">
    <property type="entry name" value="Plipid/glycerol_acylTrfase"/>
</dbReference>
<dbReference type="Proteomes" id="UP001597097">
    <property type="component" value="Unassembled WGS sequence"/>
</dbReference>
<protein>
    <submittedName>
        <fullName evidence="4">Lysophospholipid acyltransferase family protein</fullName>
    </submittedName>
</protein>
<keyword evidence="5" id="KW-1185">Reference proteome</keyword>
<dbReference type="Pfam" id="PF01553">
    <property type="entry name" value="Acyltransferase"/>
    <property type="match status" value="1"/>
</dbReference>
<dbReference type="GO" id="GO:0016746">
    <property type="term" value="F:acyltransferase activity"/>
    <property type="evidence" value="ECO:0007669"/>
    <property type="project" value="UniProtKB-KW"/>
</dbReference>
<dbReference type="EMBL" id="JBHUCM010000050">
    <property type="protein sequence ID" value="MFD1545778.1"/>
    <property type="molecule type" value="Genomic_DNA"/>
</dbReference>
<dbReference type="PANTHER" id="PTHR10434:SF11">
    <property type="entry name" value="1-ACYL-SN-GLYCEROL-3-PHOSPHATE ACYLTRANSFERASE"/>
    <property type="match status" value="1"/>
</dbReference>
<comment type="caution">
    <text evidence="4">The sequence shown here is derived from an EMBL/GenBank/DDBJ whole genome shotgun (WGS) entry which is preliminary data.</text>
</comment>
<accession>A0ABW4GTL2</accession>
<dbReference type="CDD" id="cd07989">
    <property type="entry name" value="LPLAT_AGPAT-like"/>
    <property type="match status" value="1"/>
</dbReference>
<name>A0ABW4GTL2_9ACTN</name>
<dbReference type="SMART" id="SM00563">
    <property type="entry name" value="PlsC"/>
    <property type="match status" value="1"/>
</dbReference>
<proteinExistence type="predicted"/>
<keyword evidence="2 4" id="KW-0012">Acyltransferase</keyword>
<gene>
    <name evidence="4" type="ORF">ACFSJ0_52660</name>
</gene>
<evidence type="ECO:0000313" key="5">
    <source>
        <dbReference type="Proteomes" id="UP001597097"/>
    </source>
</evidence>
<feature type="domain" description="Phospholipid/glycerol acyltransferase" evidence="3">
    <location>
        <begin position="22"/>
        <end position="140"/>
    </location>
</feature>
<dbReference type="RefSeq" id="WP_219539480.1">
    <property type="nucleotide sequence ID" value="NZ_JAHKRM010000063.1"/>
</dbReference>
<reference evidence="5" key="1">
    <citation type="journal article" date="2019" name="Int. J. Syst. Evol. Microbiol.">
        <title>The Global Catalogue of Microorganisms (GCM) 10K type strain sequencing project: providing services to taxonomists for standard genome sequencing and annotation.</title>
        <authorList>
            <consortium name="The Broad Institute Genomics Platform"/>
            <consortium name="The Broad Institute Genome Sequencing Center for Infectious Disease"/>
            <person name="Wu L."/>
            <person name="Ma J."/>
        </authorList>
    </citation>
    <scope>NUCLEOTIDE SEQUENCE [LARGE SCALE GENOMIC DNA]</scope>
    <source>
        <strain evidence="5">CGMCC 1.15399</strain>
    </source>
</reference>
<organism evidence="4 5">
    <name type="scientific">Nonomuraea guangzhouensis</name>
    <dbReference type="NCBI Taxonomy" id="1291555"/>
    <lineage>
        <taxon>Bacteria</taxon>
        <taxon>Bacillati</taxon>
        <taxon>Actinomycetota</taxon>
        <taxon>Actinomycetes</taxon>
        <taxon>Streptosporangiales</taxon>
        <taxon>Streptosporangiaceae</taxon>
        <taxon>Nonomuraea</taxon>
    </lineage>
</organism>
<evidence type="ECO:0000256" key="1">
    <source>
        <dbReference type="ARBA" id="ARBA00022679"/>
    </source>
</evidence>
<evidence type="ECO:0000313" key="4">
    <source>
        <dbReference type="EMBL" id="MFD1545778.1"/>
    </source>
</evidence>
<evidence type="ECO:0000256" key="2">
    <source>
        <dbReference type="ARBA" id="ARBA00023315"/>
    </source>
</evidence>
<sequence length="197" mass="21536">MKGIAKVEIDEARFTPKKGRGVIVVANHRSMIDLFIGLLAFRHWRIYPYMFVRADYFRLPVVGQLLRAIGGIPAGRGHGREALYRAVEVLRDGHVLALAPEGRIPGSEERSDGIAELRRGAAHLAVSTGAPLLLVGLINTDAAWPRGAALPRVRLSPGRRPTISVSAQWLSTPPDAKETEVLREIRTGLASILARTE</sequence>
<evidence type="ECO:0000259" key="3">
    <source>
        <dbReference type="SMART" id="SM00563"/>
    </source>
</evidence>
<keyword evidence="1" id="KW-0808">Transferase</keyword>